<protein>
    <recommendedName>
        <fullName evidence="3">F-box domain-containing protein</fullName>
    </recommendedName>
</protein>
<proteinExistence type="predicted"/>
<evidence type="ECO:0008006" key="3">
    <source>
        <dbReference type="Google" id="ProtNLM"/>
    </source>
</evidence>
<accession>A0A0D2NGS0</accession>
<evidence type="ECO:0000313" key="2">
    <source>
        <dbReference type="Proteomes" id="UP000054270"/>
    </source>
</evidence>
<sequence length="435" mass="48078">MPIPLVLDVYDKIAQTLRHLSEHSTLLALASTCHAMHTTCLKELYHSISLLPRACDVPGTRGYSSDDDIPARYLQLRLRDAERLIAHAPHIAALVRALNVQCHASNFDDAGLLLLLAKFDALQAISLSTFYVPSAEIIWGTAPSVKPVRCFAQKWTDLPAPLAEALCGILRRPRVSTVEMQFFQDIPFDLFRACGRLTTLRLLYCGVADADASKDADDARVVSVRALEFGLGPKSIAPLLYSRNANGTPLLDTSALVSLAVHLDSEREELIEFLYNLRGIRHLFIDSRELSYASVPVLLSHVPPAVLQNLESLRLHLTWRTPTVEPAYAVCPTDICATLSGHAVLSYLELSITVQTAAHCGTLLADMSRLDALLADRVRFVALRRVAVCVYFDLHKAAMRGGSAVDRGRWLALRDTHFPRLLARPLLDLEVVVRV</sequence>
<dbReference type="SUPFAM" id="SSF52047">
    <property type="entry name" value="RNI-like"/>
    <property type="match status" value="1"/>
</dbReference>
<name>A0A0D2NGS0_HYPSF</name>
<keyword evidence="2" id="KW-1185">Reference proteome</keyword>
<reference evidence="2" key="1">
    <citation type="submission" date="2014-04" db="EMBL/GenBank/DDBJ databases">
        <title>Evolutionary Origins and Diversification of the Mycorrhizal Mutualists.</title>
        <authorList>
            <consortium name="DOE Joint Genome Institute"/>
            <consortium name="Mycorrhizal Genomics Consortium"/>
            <person name="Kohler A."/>
            <person name="Kuo A."/>
            <person name="Nagy L.G."/>
            <person name="Floudas D."/>
            <person name="Copeland A."/>
            <person name="Barry K.W."/>
            <person name="Cichocki N."/>
            <person name="Veneault-Fourrey C."/>
            <person name="LaButti K."/>
            <person name="Lindquist E.A."/>
            <person name="Lipzen A."/>
            <person name="Lundell T."/>
            <person name="Morin E."/>
            <person name="Murat C."/>
            <person name="Riley R."/>
            <person name="Ohm R."/>
            <person name="Sun H."/>
            <person name="Tunlid A."/>
            <person name="Henrissat B."/>
            <person name="Grigoriev I.V."/>
            <person name="Hibbett D.S."/>
            <person name="Martin F."/>
        </authorList>
    </citation>
    <scope>NUCLEOTIDE SEQUENCE [LARGE SCALE GENOMIC DNA]</scope>
    <source>
        <strain evidence="2">FD-334 SS-4</strain>
    </source>
</reference>
<dbReference type="Proteomes" id="UP000054270">
    <property type="component" value="Unassembled WGS sequence"/>
</dbReference>
<dbReference type="AlphaFoldDB" id="A0A0D2NGS0"/>
<dbReference type="EMBL" id="KN817633">
    <property type="protein sequence ID" value="KJA15871.1"/>
    <property type="molecule type" value="Genomic_DNA"/>
</dbReference>
<gene>
    <name evidence="1" type="ORF">HYPSUDRAFT_207538</name>
</gene>
<evidence type="ECO:0000313" key="1">
    <source>
        <dbReference type="EMBL" id="KJA15871.1"/>
    </source>
</evidence>
<organism evidence="1 2">
    <name type="scientific">Hypholoma sublateritium (strain FD-334 SS-4)</name>
    <dbReference type="NCBI Taxonomy" id="945553"/>
    <lineage>
        <taxon>Eukaryota</taxon>
        <taxon>Fungi</taxon>
        <taxon>Dikarya</taxon>
        <taxon>Basidiomycota</taxon>
        <taxon>Agaricomycotina</taxon>
        <taxon>Agaricomycetes</taxon>
        <taxon>Agaricomycetidae</taxon>
        <taxon>Agaricales</taxon>
        <taxon>Agaricineae</taxon>
        <taxon>Strophariaceae</taxon>
        <taxon>Hypholoma</taxon>
    </lineage>
</organism>